<organism evidence="2">
    <name type="scientific">mine drainage metagenome</name>
    <dbReference type="NCBI Taxonomy" id="410659"/>
    <lineage>
        <taxon>unclassified sequences</taxon>
        <taxon>metagenomes</taxon>
        <taxon>ecological metagenomes</taxon>
    </lineage>
</organism>
<evidence type="ECO:0000313" key="2">
    <source>
        <dbReference type="EMBL" id="OIQ83867.1"/>
    </source>
</evidence>
<dbReference type="SUPFAM" id="SSF117782">
    <property type="entry name" value="YbjQ-like"/>
    <property type="match status" value="1"/>
</dbReference>
<proteinExistence type="predicted"/>
<gene>
    <name evidence="2" type="ORF">GALL_343170</name>
</gene>
<dbReference type="EMBL" id="MLJW01000665">
    <property type="protein sequence ID" value="OIQ83867.1"/>
    <property type="molecule type" value="Genomic_DNA"/>
</dbReference>
<dbReference type="AlphaFoldDB" id="A0A1J5R298"/>
<feature type="region of interest" description="Disordered" evidence="1">
    <location>
        <begin position="315"/>
        <end position="340"/>
    </location>
</feature>
<dbReference type="Gene3D" id="3.30.110.70">
    <property type="entry name" value="Hypothetical protein apc22750. Chain B"/>
    <property type="match status" value="1"/>
</dbReference>
<reference evidence="2" key="1">
    <citation type="submission" date="2016-10" db="EMBL/GenBank/DDBJ databases">
        <title>Sequence of Gallionella enrichment culture.</title>
        <authorList>
            <person name="Poehlein A."/>
            <person name="Muehling M."/>
            <person name="Daniel R."/>
        </authorList>
    </citation>
    <scope>NUCLEOTIDE SEQUENCE</scope>
</reference>
<dbReference type="InterPro" id="IPR035439">
    <property type="entry name" value="UPF0145_dom_sf"/>
</dbReference>
<sequence length="340" mass="37154">MSIWDQLKKRVEDVAQDARHAVDGLTSTAHNLAAPRGPTPDEVARQQAWAEALPHADLPAFVKARLGATARRELPWISTATPAEMLAQRSHGIEPVGTVTGNCWYHFGYSWSDGQYDGWHRAIDRLRLEATLLGANAVVDVQLHGQRGQNPTDMDYALSGTAVRIRGLPPSIEPALATVSALHFVRLLDDGAVPVGIAIGAHFDWYIAGAQSYASFAPYGRQGFRPGLGYGGGYGNAGVGNPWMNAELTDLSAFQQHVRRSALEHLRSDGQRLQASVLAHTQYSELFREEGGNEEPPRYLCRHIAIGTAVAYDRDRPPKASLRPTFSLADRQLEVPPTQP</sequence>
<name>A0A1J5R298_9ZZZZ</name>
<comment type="caution">
    <text evidence="2">The sequence shown here is derived from an EMBL/GenBank/DDBJ whole genome shotgun (WGS) entry which is preliminary data.</text>
</comment>
<accession>A0A1J5R298</accession>
<protein>
    <recommendedName>
        <fullName evidence="3">Heavy metal-binding domain-containing protein</fullName>
    </recommendedName>
</protein>
<evidence type="ECO:0008006" key="3">
    <source>
        <dbReference type="Google" id="ProtNLM"/>
    </source>
</evidence>
<evidence type="ECO:0000256" key="1">
    <source>
        <dbReference type="SAM" id="MobiDB-lite"/>
    </source>
</evidence>